<dbReference type="AlphaFoldDB" id="A0A4Y2WGI6"/>
<proteinExistence type="predicted"/>
<dbReference type="EMBL" id="BGPR01059712">
    <property type="protein sequence ID" value="GBO35696.1"/>
    <property type="molecule type" value="Genomic_DNA"/>
</dbReference>
<sequence length="115" mass="12968">MKLSHVCIILNAFIKIRKIPDGKPERKGRFRLSEIIKSWTFTRKRSDPHLDLFAGGSNFSSSFVRPFQDSFDIISVSVIPPHLVLQAQRRPIHYTVGLLVSVRLAPLRGGICISA</sequence>
<name>A0A4Y2WGI6_ARAVE</name>
<comment type="caution">
    <text evidence="1">The sequence shown here is derived from an EMBL/GenBank/DDBJ whole genome shotgun (WGS) entry which is preliminary data.</text>
</comment>
<evidence type="ECO:0000313" key="2">
    <source>
        <dbReference type="Proteomes" id="UP000499080"/>
    </source>
</evidence>
<organism evidence="1 2">
    <name type="scientific">Araneus ventricosus</name>
    <name type="common">Orbweaver spider</name>
    <name type="synonym">Epeira ventricosa</name>
    <dbReference type="NCBI Taxonomy" id="182803"/>
    <lineage>
        <taxon>Eukaryota</taxon>
        <taxon>Metazoa</taxon>
        <taxon>Ecdysozoa</taxon>
        <taxon>Arthropoda</taxon>
        <taxon>Chelicerata</taxon>
        <taxon>Arachnida</taxon>
        <taxon>Araneae</taxon>
        <taxon>Araneomorphae</taxon>
        <taxon>Entelegynae</taxon>
        <taxon>Araneoidea</taxon>
        <taxon>Araneidae</taxon>
        <taxon>Araneus</taxon>
    </lineage>
</organism>
<protein>
    <submittedName>
        <fullName evidence="1">Uncharacterized protein</fullName>
    </submittedName>
</protein>
<reference evidence="1 2" key="1">
    <citation type="journal article" date="2019" name="Sci. Rep.">
        <title>Orb-weaving spider Araneus ventricosus genome elucidates the spidroin gene catalogue.</title>
        <authorList>
            <person name="Kono N."/>
            <person name="Nakamura H."/>
            <person name="Ohtoshi R."/>
            <person name="Moran D.A.P."/>
            <person name="Shinohara A."/>
            <person name="Yoshida Y."/>
            <person name="Fujiwara M."/>
            <person name="Mori M."/>
            <person name="Tomita M."/>
            <person name="Arakawa K."/>
        </authorList>
    </citation>
    <scope>NUCLEOTIDE SEQUENCE [LARGE SCALE GENOMIC DNA]</scope>
</reference>
<accession>A0A4Y2WGI6</accession>
<dbReference type="Proteomes" id="UP000499080">
    <property type="component" value="Unassembled WGS sequence"/>
</dbReference>
<gene>
    <name evidence="1" type="ORF">AVEN_105271_1</name>
</gene>
<evidence type="ECO:0000313" key="1">
    <source>
        <dbReference type="EMBL" id="GBO35696.1"/>
    </source>
</evidence>
<keyword evidence="2" id="KW-1185">Reference proteome</keyword>